<sequence>MSRNHQESGEISLSIEETNKLRIKLGLKPLEIPDSSTDTE</sequence>
<name>A0ABN8NMD2_9CNID</name>
<dbReference type="Proteomes" id="UP001159405">
    <property type="component" value="Unassembled WGS sequence"/>
</dbReference>
<reference evidence="1 2" key="1">
    <citation type="submission" date="2022-05" db="EMBL/GenBank/DDBJ databases">
        <authorList>
            <consortium name="Genoscope - CEA"/>
            <person name="William W."/>
        </authorList>
    </citation>
    <scope>NUCLEOTIDE SEQUENCE [LARGE SCALE GENOMIC DNA]</scope>
</reference>
<evidence type="ECO:0000313" key="2">
    <source>
        <dbReference type="Proteomes" id="UP001159405"/>
    </source>
</evidence>
<keyword evidence="2" id="KW-1185">Reference proteome</keyword>
<dbReference type="EMBL" id="CALNXK010000026">
    <property type="protein sequence ID" value="CAH3113508.1"/>
    <property type="molecule type" value="Genomic_DNA"/>
</dbReference>
<organism evidence="1 2">
    <name type="scientific">Porites lobata</name>
    <dbReference type="NCBI Taxonomy" id="104759"/>
    <lineage>
        <taxon>Eukaryota</taxon>
        <taxon>Metazoa</taxon>
        <taxon>Cnidaria</taxon>
        <taxon>Anthozoa</taxon>
        <taxon>Hexacorallia</taxon>
        <taxon>Scleractinia</taxon>
        <taxon>Fungiina</taxon>
        <taxon>Poritidae</taxon>
        <taxon>Porites</taxon>
    </lineage>
</organism>
<dbReference type="Pfam" id="PF19252">
    <property type="entry name" value="HIND"/>
    <property type="match status" value="1"/>
</dbReference>
<dbReference type="InterPro" id="IPR045347">
    <property type="entry name" value="HIND"/>
</dbReference>
<accession>A0ABN8NMD2</accession>
<gene>
    <name evidence="1" type="ORF">PLOB_00022148</name>
</gene>
<feature type="non-terminal residue" evidence="1">
    <location>
        <position position="40"/>
    </location>
</feature>
<comment type="caution">
    <text evidence="1">The sequence shown here is derived from an EMBL/GenBank/DDBJ whole genome shotgun (WGS) entry which is preliminary data.</text>
</comment>
<evidence type="ECO:0000313" key="1">
    <source>
        <dbReference type="EMBL" id="CAH3113508.1"/>
    </source>
</evidence>
<proteinExistence type="predicted"/>
<protein>
    <submittedName>
        <fullName evidence="1">Uncharacterized protein</fullName>
    </submittedName>
</protein>